<comment type="catalytic activity">
    <reaction evidence="9">
        <text>a 5-methoxy-2-methyl-3-(all-trans-polyprenyl)benzene-1,4-diol + AH2 + O2 = a 3-demethylubiquinol + A + H2O</text>
        <dbReference type="Rhea" id="RHEA:50908"/>
        <dbReference type="Rhea" id="RHEA-COMP:10859"/>
        <dbReference type="Rhea" id="RHEA-COMP:10914"/>
        <dbReference type="ChEBI" id="CHEBI:13193"/>
        <dbReference type="ChEBI" id="CHEBI:15377"/>
        <dbReference type="ChEBI" id="CHEBI:15379"/>
        <dbReference type="ChEBI" id="CHEBI:17499"/>
        <dbReference type="ChEBI" id="CHEBI:84167"/>
        <dbReference type="ChEBI" id="CHEBI:84422"/>
        <dbReference type="EC" id="1.14.99.60"/>
    </reaction>
</comment>
<feature type="binding site" evidence="9">
    <location>
        <position position="179"/>
    </location>
    <ligand>
        <name>Fe cation</name>
        <dbReference type="ChEBI" id="CHEBI:24875"/>
        <label>2</label>
    </ligand>
</feature>
<dbReference type="GO" id="GO:0006744">
    <property type="term" value="P:ubiquinone biosynthetic process"/>
    <property type="evidence" value="ECO:0007669"/>
    <property type="project" value="UniProtKB-UniRule"/>
</dbReference>
<evidence type="ECO:0000256" key="1">
    <source>
        <dbReference type="ARBA" id="ARBA00004749"/>
    </source>
</evidence>
<dbReference type="InterPro" id="IPR047809">
    <property type="entry name" value="COQ7_proteobact"/>
</dbReference>
<dbReference type="PANTHER" id="PTHR11237:SF4">
    <property type="entry name" value="5-DEMETHOXYUBIQUINONE HYDROXYLASE, MITOCHONDRIAL"/>
    <property type="match status" value="1"/>
</dbReference>
<dbReference type="Proteomes" id="UP000044071">
    <property type="component" value="Unassembled WGS sequence"/>
</dbReference>
<keyword evidence="7 9" id="KW-0503">Monooxygenase</keyword>
<comment type="subcellular location">
    <subcellularLocation>
        <location evidence="9">Cell membrane</location>
        <topology evidence="9">Peripheral membrane protein</topology>
    </subcellularLocation>
</comment>
<sequence>MGHLSFIEHLICGVDDALRTLAPPKSRPCQRKSPGENLADAPLNSQEKKHVAGLMRVNHSGEVCAQALYQGQALTAQLTAVKAQMDAAAEEEIDHLAWCEQRLKELDSQPSLLNPFWYLGSLLLGTLAGAAGDRWSLGFVAETEKQVVDHLQKHLQKLPAQDQKSKAILEQMNEDEAQHAEVAIEAGAAELPFFIKQLMQSVSKLMTRSSYYF</sequence>
<keyword evidence="3 9" id="KW-0831">Ubiquinone biosynthesis</keyword>
<dbReference type="InterPro" id="IPR011566">
    <property type="entry name" value="Ubq_synth_Coq7"/>
</dbReference>
<comment type="pathway">
    <text evidence="1 9">Cofactor biosynthesis; ubiquinone biosynthesis.</text>
</comment>
<comment type="function">
    <text evidence="9">Catalyzes the hydroxylation of 2-nonaprenyl-3-methyl-6-methoxy-1,4-benzoquinol during ubiquinone biosynthesis.</text>
</comment>
<dbReference type="AlphaFoldDB" id="A0A078KSU5"/>
<evidence type="ECO:0000256" key="10">
    <source>
        <dbReference type="SAM" id="MobiDB-lite"/>
    </source>
</evidence>
<feature type="binding site" evidence="9">
    <location>
        <position position="176"/>
    </location>
    <ligand>
        <name>Fe cation</name>
        <dbReference type="ChEBI" id="CHEBI:24875"/>
        <label>1</label>
    </ligand>
</feature>
<keyword evidence="4 9" id="KW-0479">Metal-binding</keyword>
<dbReference type="Gene3D" id="1.20.1260.10">
    <property type="match status" value="1"/>
</dbReference>
<dbReference type="STRING" id="1034943.BN59_00407"/>
<dbReference type="InterPro" id="IPR009078">
    <property type="entry name" value="Ferritin-like_SF"/>
</dbReference>
<feature type="region of interest" description="Disordered" evidence="10">
    <location>
        <begin position="23"/>
        <end position="44"/>
    </location>
</feature>
<evidence type="ECO:0000256" key="5">
    <source>
        <dbReference type="ARBA" id="ARBA00023002"/>
    </source>
</evidence>
<dbReference type="HAMAP" id="MF_01658">
    <property type="entry name" value="COQ7"/>
    <property type="match status" value="1"/>
</dbReference>
<keyword evidence="12" id="KW-1185">Reference proteome</keyword>
<feature type="binding site" evidence="9">
    <location>
        <position position="92"/>
    </location>
    <ligand>
        <name>Fe cation</name>
        <dbReference type="ChEBI" id="CHEBI:24875"/>
        <label>1</label>
    </ligand>
</feature>
<dbReference type="eggNOG" id="COG2941">
    <property type="taxonomic scope" value="Bacteria"/>
</dbReference>
<protein>
    <recommendedName>
        <fullName evidence="9">3-demethoxyubiquinol 3-hydroxylase</fullName>
        <shortName evidence="9">DMQ hydroxylase</shortName>
        <ecNumber evidence="9">1.14.99.60</ecNumber>
    </recommendedName>
    <alternativeName>
        <fullName evidence="9">2-nonaprenyl-3-methyl-6-methoxy-1,4-benzoquinol hydroxylase</fullName>
    </alternativeName>
</protein>
<evidence type="ECO:0000256" key="7">
    <source>
        <dbReference type="ARBA" id="ARBA00023033"/>
    </source>
</evidence>
<dbReference type="NCBIfam" id="NF033656">
    <property type="entry name" value="DMQ_monoox_COQ7"/>
    <property type="match status" value="1"/>
</dbReference>
<evidence type="ECO:0000256" key="6">
    <source>
        <dbReference type="ARBA" id="ARBA00023004"/>
    </source>
</evidence>
<feature type="binding site" evidence="9">
    <location>
        <position position="144"/>
    </location>
    <ligand>
        <name>Fe cation</name>
        <dbReference type="ChEBI" id="CHEBI:24875"/>
        <label>2</label>
    </ligand>
</feature>
<feature type="binding site" evidence="9">
    <location>
        <position position="176"/>
    </location>
    <ligand>
        <name>Fe cation</name>
        <dbReference type="ChEBI" id="CHEBI:24875"/>
        <label>2</label>
    </ligand>
</feature>
<evidence type="ECO:0000313" key="11">
    <source>
        <dbReference type="EMBL" id="CDZ76141.1"/>
    </source>
</evidence>
<dbReference type="GO" id="GO:0005886">
    <property type="term" value="C:plasma membrane"/>
    <property type="evidence" value="ECO:0007669"/>
    <property type="project" value="UniProtKB-SubCell"/>
</dbReference>
<evidence type="ECO:0000256" key="3">
    <source>
        <dbReference type="ARBA" id="ARBA00022688"/>
    </source>
</evidence>
<dbReference type="GO" id="GO:0008682">
    <property type="term" value="F:3-demethoxyubiquinol 3-hydroxylase activity"/>
    <property type="evidence" value="ECO:0007669"/>
    <property type="project" value="UniProtKB-EC"/>
</dbReference>
<proteinExistence type="inferred from homology"/>
<name>A0A078KSU5_9GAMM</name>
<evidence type="ECO:0000256" key="8">
    <source>
        <dbReference type="ARBA" id="ARBA00023136"/>
    </source>
</evidence>
<dbReference type="CDD" id="cd01042">
    <property type="entry name" value="DMQH"/>
    <property type="match status" value="1"/>
</dbReference>
<evidence type="ECO:0000256" key="4">
    <source>
        <dbReference type="ARBA" id="ARBA00022723"/>
    </source>
</evidence>
<comment type="cofactor">
    <cofactor evidence="9">
        <name>Fe cation</name>
        <dbReference type="ChEBI" id="CHEBI:24875"/>
    </cofactor>
    <text evidence="9">Binds 2 iron ions per subunit.</text>
</comment>
<evidence type="ECO:0000313" key="12">
    <source>
        <dbReference type="Proteomes" id="UP000044071"/>
    </source>
</evidence>
<feature type="binding site" evidence="9">
    <location>
        <position position="62"/>
    </location>
    <ligand>
        <name>Fe cation</name>
        <dbReference type="ChEBI" id="CHEBI:24875"/>
        <label>1</label>
    </ligand>
</feature>
<keyword evidence="6 9" id="KW-0408">Iron</keyword>
<dbReference type="UniPathway" id="UPA00232"/>
<dbReference type="Pfam" id="PF03232">
    <property type="entry name" value="COQ7"/>
    <property type="match status" value="1"/>
</dbReference>
<evidence type="ECO:0000256" key="2">
    <source>
        <dbReference type="ARBA" id="ARBA00022475"/>
    </source>
</evidence>
<dbReference type="OrthoDB" id="5192789at2"/>
<dbReference type="GO" id="GO:0046872">
    <property type="term" value="F:metal ion binding"/>
    <property type="evidence" value="ECO:0007669"/>
    <property type="project" value="UniProtKB-KW"/>
</dbReference>
<keyword evidence="5 9" id="KW-0560">Oxidoreductase</keyword>
<keyword evidence="2 9" id="KW-1003">Cell membrane</keyword>
<accession>A0A078KSU5</accession>
<keyword evidence="8 9" id="KW-0472">Membrane</keyword>
<evidence type="ECO:0000256" key="9">
    <source>
        <dbReference type="HAMAP-Rule" id="MF_01658"/>
    </source>
</evidence>
<comment type="similarity">
    <text evidence="9">Belongs to the COQ7 family.</text>
</comment>
<dbReference type="RefSeq" id="WP_043872738.1">
    <property type="nucleotide sequence ID" value="NZ_CCVW01000001.1"/>
</dbReference>
<dbReference type="InterPro" id="IPR012347">
    <property type="entry name" value="Ferritin-like"/>
</dbReference>
<reference evidence="11 12" key="1">
    <citation type="submission" date="2014-06" db="EMBL/GenBank/DDBJ databases">
        <authorList>
            <person name="Urmite Genomes Urmite Genomes"/>
        </authorList>
    </citation>
    <scope>NUCLEOTIDE SEQUENCE [LARGE SCALE GENOMIC DNA]</scope>
</reference>
<feature type="binding site" evidence="9">
    <location>
        <position position="95"/>
    </location>
    <ligand>
        <name>Fe cation</name>
        <dbReference type="ChEBI" id="CHEBI:24875"/>
        <label>1</label>
    </ligand>
</feature>
<organism evidence="11 12">
    <name type="scientific">Legionella massiliensis</name>
    <dbReference type="NCBI Taxonomy" id="1034943"/>
    <lineage>
        <taxon>Bacteria</taxon>
        <taxon>Pseudomonadati</taxon>
        <taxon>Pseudomonadota</taxon>
        <taxon>Gammaproteobacteria</taxon>
        <taxon>Legionellales</taxon>
        <taxon>Legionellaceae</taxon>
        <taxon>Legionella</taxon>
    </lineage>
</organism>
<dbReference type="SUPFAM" id="SSF47240">
    <property type="entry name" value="Ferritin-like"/>
    <property type="match status" value="1"/>
</dbReference>
<dbReference type="EC" id="1.14.99.60" evidence="9"/>
<feature type="binding site" evidence="9">
    <location>
        <position position="92"/>
    </location>
    <ligand>
        <name>Fe cation</name>
        <dbReference type="ChEBI" id="CHEBI:24875"/>
        <label>2</label>
    </ligand>
</feature>
<dbReference type="PANTHER" id="PTHR11237">
    <property type="entry name" value="COENZYME Q10 BIOSYNTHESIS PROTEIN 7"/>
    <property type="match status" value="1"/>
</dbReference>
<gene>
    <name evidence="9 11" type="primary">coq7</name>
    <name evidence="11" type="ORF">BN59_00407</name>
</gene>
<dbReference type="EMBL" id="CCSB01000001">
    <property type="protein sequence ID" value="CDZ76141.1"/>
    <property type="molecule type" value="Genomic_DNA"/>
</dbReference>